<comment type="caution">
    <text evidence="1">The sequence shown here is derived from an EMBL/GenBank/DDBJ whole genome shotgun (WGS) entry which is preliminary data.</text>
</comment>
<dbReference type="Proteomes" id="UP001162992">
    <property type="component" value="Chromosome 5"/>
</dbReference>
<organism evidence="1 2">
    <name type="scientific">Diphasiastrum complanatum</name>
    <name type="common">Issler's clubmoss</name>
    <name type="synonym">Lycopodium complanatum</name>
    <dbReference type="NCBI Taxonomy" id="34168"/>
    <lineage>
        <taxon>Eukaryota</taxon>
        <taxon>Viridiplantae</taxon>
        <taxon>Streptophyta</taxon>
        <taxon>Embryophyta</taxon>
        <taxon>Tracheophyta</taxon>
        <taxon>Lycopodiopsida</taxon>
        <taxon>Lycopodiales</taxon>
        <taxon>Lycopodiaceae</taxon>
        <taxon>Lycopodioideae</taxon>
        <taxon>Diphasiastrum</taxon>
    </lineage>
</organism>
<accession>A0ACC2DQ73</accession>
<evidence type="ECO:0000313" key="2">
    <source>
        <dbReference type="Proteomes" id="UP001162992"/>
    </source>
</evidence>
<gene>
    <name evidence="1" type="ORF">O6H91_05G076500</name>
</gene>
<dbReference type="EMBL" id="CM055096">
    <property type="protein sequence ID" value="KAJ7556265.1"/>
    <property type="molecule type" value="Genomic_DNA"/>
</dbReference>
<name>A0ACC2DQ73_DIPCM</name>
<keyword evidence="2" id="KW-1185">Reference proteome</keyword>
<proteinExistence type="predicted"/>
<reference evidence="2" key="1">
    <citation type="journal article" date="2024" name="Proc. Natl. Acad. Sci. U.S.A.">
        <title>Extraordinary preservation of gene collinearity over three hundred million years revealed in homosporous lycophytes.</title>
        <authorList>
            <person name="Li C."/>
            <person name="Wickell D."/>
            <person name="Kuo L.Y."/>
            <person name="Chen X."/>
            <person name="Nie B."/>
            <person name="Liao X."/>
            <person name="Peng D."/>
            <person name="Ji J."/>
            <person name="Jenkins J."/>
            <person name="Williams M."/>
            <person name="Shu S."/>
            <person name="Plott C."/>
            <person name="Barry K."/>
            <person name="Rajasekar S."/>
            <person name="Grimwood J."/>
            <person name="Han X."/>
            <person name="Sun S."/>
            <person name="Hou Z."/>
            <person name="He W."/>
            <person name="Dai G."/>
            <person name="Sun C."/>
            <person name="Schmutz J."/>
            <person name="Leebens-Mack J.H."/>
            <person name="Li F.W."/>
            <person name="Wang L."/>
        </authorList>
    </citation>
    <scope>NUCLEOTIDE SEQUENCE [LARGE SCALE GENOMIC DNA]</scope>
    <source>
        <strain evidence="2">cv. PW_Plant_1</strain>
    </source>
</reference>
<protein>
    <submittedName>
        <fullName evidence="1">Uncharacterized protein</fullName>
    </submittedName>
</protein>
<sequence length="1500" mass="167430">MDAWARFVHGAFHIVDKSCPGDCIPLRDLSHLWSWSSHPAPFLWQAIVCGIELMFMSVFLIILVVTRRHFSYGSIHSRSLYSPLVQFLTYLTSFAGLANIGVGTWYLVRYWSRTLSPAPVYSWIAPLVQGIVWLMLSFTLRLTISRPLSKFLRIWWVSTFVLISLTTFSAVLDLVQTRNISVEIVVTLATWPVGCLLFVLALKTIDTSGDLSEPLVGNNRQQNQADITRTPFANANIFSRVTFLWLTPLLALGYKRPLQQKDLPRVAHDDEAEVVYNAFARAWEEQKAQQFKSSSSPSVFWTLATCHWKDLAYNGVFALFKTVTLSCGPLLLNSFVNYARGKVLFKYEGFVLVAVLFLAKVVESISQRQWYFGSRRIGMHLHSALIGAIYQKALCLSSIGRQSHAAGEIVNYMAVDAYRIGEFPYWIHFIWTTPLQVIFALAILFASVGWATLAGLVVIILTMVANSPLAQLQQKYQTQLMKAQDERLRETSEVLRNMKILKLQTWELKFKSLIYSLREVECKWLSAVQFRKTFNTLVFWLSPVLVSTATFVTCYLFGIPLNANNVFTALATLRIVQEPIRVVPDLVAVIIQVRVSLSRLGSFLQGDELDMSSVERHYLKDNDYAIEMKDATLSWDPLSLKPTLQYISFHVKHGERVAVCGEVGSGKSSLLSGILGEISKLSGVIRVSGSTAYVSQIAWIQSGTIRDNILFGLPMDKARYNITIRACELNKDIELFPFGDLTEIGERGLNMSGGQKQRIQLARALYQDADIYLLDDPFSAVDAQTGSSLFQNCIMGALANKTVILVTHQVEFLPAFDVILLMQDGEICEGGRYNDLLKAESTFEELVTAHKEVMGTLNENSDVASLGTVNKEPKKIPMLLKKLSSTKSQKQTLHPTEVTKISGQLTQEEEKEIGNTGTKPFLDYLNQANGFFYIGIAIFAHIIFVCGQMTSNWWLAAGLGNPNISTAHLLTVYSSISITTGCILYFRSFFSVLMGLAASRSFFSGLMDAVFQAPMAFFDSTPTGRLMSRLSTDLSILDIDVPMSYVFSISASLNALSSLAMTAMVTWQILVVVIPILYVNRRLQLYYLASARELMRINGTTKAPIANHFSEAISGAATIRAYKKEKQFMRKTLELRDANSSSYFHSIAANEWLIQRLEALALTVLCSSALMIVLLPEGYIDPGFVGLAISYGLSLNVSLVFSVQNQCILANQIISVERIKQYLHLPSEAPAIIEHKRPSSTWPRKGKVELKNLQIRYRPDTPLVLRGITCTFEAGHRVGVVGRTGSGKSTLISALFRLVEPVGGTILIDDLDITTIGLHDLRSRLSIIPQEPTLFRGSVRFNLDPLEKYSDSEVWQALEKCQLGDIIREKLEQLDSPVGDDGENWSVGQRQLFCLGRALLKSSRILVLDEATASIDNATDSVLQKIIREEFSECTVITVAHRIPTVVDSDMVLALSNGLLAEFDQPMKLLENKSSLFAKLVAEYWSNAQATMDSSNSTQA</sequence>
<evidence type="ECO:0000313" key="1">
    <source>
        <dbReference type="EMBL" id="KAJ7556265.1"/>
    </source>
</evidence>